<organism evidence="1">
    <name type="scientific">Arion vulgaris</name>
    <dbReference type="NCBI Taxonomy" id="1028688"/>
    <lineage>
        <taxon>Eukaryota</taxon>
        <taxon>Metazoa</taxon>
        <taxon>Spiralia</taxon>
        <taxon>Lophotrochozoa</taxon>
        <taxon>Mollusca</taxon>
        <taxon>Gastropoda</taxon>
        <taxon>Heterobranchia</taxon>
        <taxon>Euthyneura</taxon>
        <taxon>Panpulmonata</taxon>
        <taxon>Eupulmonata</taxon>
        <taxon>Stylommatophora</taxon>
        <taxon>Helicina</taxon>
        <taxon>Arionoidea</taxon>
        <taxon>Arionidae</taxon>
        <taxon>Arion</taxon>
    </lineage>
</organism>
<evidence type="ECO:0000313" key="1">
    <source>
        <dbReference type="EMBL" id="CEK59692.1"/>
    </source>
</evidence>
<gene>
    <name evidence="1" type="primary">ORF37139</name>
</gene>
<protein>
    <submittedName>
        <fullName evidence="1">Uncharacterized protein</fullName>
    </submittedName>
</protein>
<name>A0A0B6YU99_9EUPU</name>
<accession>A0A0B6YU99</accession>
<proteinExistence type="predicted"/>
<reference evidence="1" key="1">
    <citation type="submission" date="2014-12" db="EMBL/GenBank/DDBJ databases">
        <title>Insight into the proteome of Arion vulgaris.</title>
        <authorList>
            <person name="Aradska J."/>
            <person name="Bulat T."/>
            <person name="Smidak R."/>
            <person name="Sarate P."/>
            <person name="Gangsoo J."/>
            <person name="Sialana F."/>
            <person name="Bilban M."/>
            <person name="Lubec G."/>
        </authorList>
    </citation>
    <scope>NUCLEOTIDE SEQUENCE</scope>
    <source>
        <tissue evidence="1">Skin</tissue>
    </source>
</reference>
<sequence length="219" mass="24154">MQGWVRVPITMQTVLTQVQLPLILISLSLYVIHTHGSPLSDSNNSSCPRGWVQYEQFCVTRGEGSSDMAVALYCDGFGGIGIKGLCIIKRSKLELSSPVDIRSDTSSDTDVVMSPYSDFTLRDSASSVGLDMDVFSNSFDADDDVCPKGWTHYRSMCVYKPWSTAATCHLMNSVEFHGLCVKHADTEPAANRDLRGVNRKEKRICCCANFKARGNNYGC</sequence>
<dbReference type="AlphaFoldDB" id="A0A0B6YU99"/>
<dbReference type="EMBL" id="HACG01012827">
    <property type="protein sequence ID" value="CEK59692.1"/>
    <property type="molecule type" value="Transcribed_RNA"/>
</dbReference>